<dbReference type="InParanoid" id="A0A2J6SPG8"/>
<accession>A0A2J6SPG8</accession>
<dbReference type="EMBL" id="KZ613895">
    <property type="protein sequence ID" value="PMD52661.1"/>
    <property type="molecule type" value="Genomic_DNA"/>
</dbReference>
<reference evidence="1 2" key="1">
    <citation type="submission" date="2016-04" db="EMBL/GenBank/DDBJ databases">
        <title>A degradative enzymes factory behind the ericoid mycorrhizal symbiosis.</title>
        <authorList>
            <consortium name="DOE Joint Genome Institute"/>
            <person name="Martino E."/>
            <person name="Morin E."/>
            <person name="Grelet G."/>
            <person name="Kuo A."/>
            <person name="Kohler A."/>
            <person name="Daghino S."/>
            <person name="Barry K."/>
            <person name="Choi C."/>
            <person name="Cichocki N."/>
            <person name="Clum A."/>
            <person name="Copeland A."/>
            <person name="Hainaut M."/>
            <person name="Haridas S."/>
            <person name="Labutti K."/>
            <person name="Lindquist E."/>
            <person name="Lipzen A."/>
            <person name="Khouja H.-R."/>
            <person name="Murat C."/>
            <person name="Ohm R."/>
            <person name="Olson A."/>
            <person name="Spatafora J."/>
            <person name="Veneault-Fourrey C."/>
            <person name="Henrissat B."/>
            <person name="Grigoriev I."/>
            <person name="Martin F."/>
            <person name="Perotto S."/>
        </authorList>
    </citation>
    <scope>NUCLEOTIDE SEQUENCE [LARGE SCALE GENOMIC DNA]</scope>
    <source>
        <strain evidence="1 2">E</strain>
    </source>
</reference>
<keyword evidence="2" id="KW-1185">Reference proteome</keyword>
<evidence type="ECO:0000313" key="2">
    <source>
        <dbReference type="Proteomes" id="UP000235371"/>
    </source>
</evidence>
<sequence length="96" mass="11502">MTIEPSRFARVLRIGGLNKSGSLWEWKQRMRRLSRASFSGLGVLVRLSQCVRCACWSGIVPGFWVIYRTLKPRRFWSLKSIFTSRYWYLICKYLYR</sequence>
<dbReference type="Proteomes" id="UP000235371">
    <property type="component" value="Unassembled WGS sequence"/>
</dbReference>
<dbReference type="RefSeq" id="XP_024729565.1">
    <property type="nucleotide sequence ID" value="XM_024870899.1"/>
</dbReference>
<name>A0A2J6SPG8_9HELO</name>
<organism evidence="1 2">
    <name type="scientific">Hyaloscypha bicolor E</name>
    <dbReference type="NCBI Taxonomy" id="1095630"/>
    <lineage>
        <taxon>Eukaryota</taxon>
        <taxon>Fungi</taxon>
        <taxon>Dikarya</taxon>
        <taxon>Ascomycota</taxon>
        <taxon>Pezizomycotina</taxon>
        <taxon>Leotiomycetes</taxon>
        <taxon>Helotiales</taxon>
        <taxon>Hyaloscyphaceae</taxon>
        <taxon>Hyaloscypha</taxon>
        <taxon>Hyaloscypha bicolor</taxon>
    </lineage>
</organism>
<dbReference type="AlphaFoldDB" id="A0A2J6SPG8"/>
<dbReference type="GeneID" id="36578981"/>
<gene>
    <name evidence="1" type="ORF">K444DRAFT_187533</name>
</gene>
<evidence type="ECO:0000313" key="1">
    <source>
        <dbReference type="EMBL" id="PMD52661.1"/>
    </source>
</evidence>
<protein>
    <submittedName>
        <fullName evidence="1">Uncharacterized protein</fullName>
    </submittedName>
</protein>
<proteinExistence type="predicted"/>